<dbReference type="InterPro" id="IPR011008">
    <property type="entry name" value="Dimeric_a/b-barrel"/>
</dbReference>
<dbReference type="PROSITE" id="PS00519">
    <property type="entry name" value="HTH_ASNC_1"/>
    <property type="match status" value="1"/>
</dbReference>
<dbReference type="Pfam" id="PF01037">
    <property type="entry name" value="AsnC_trans_reg"/>
    <property type="match status" value="1"/>
</dbReference>
<evidence type="ECO:0000259" key="4">
    <source>
        <dbReference type="PROSITE" id="PS50956"/>
    </source>
</evidence>
<dbReference type="GO" id="GO:0043200">
    <property type="term" value="P:response to amino acid"/>
    <property type="evidence" value="ECO:0007669"/>
    <property type="project" value="TreeGrafter"/>
</dbReference>
<reference evidence="5 6" key="1">
    <citation type="submission" date="2019-08" db="EMBL/GenBank/DDBJ databases">
        <title>In-depth cultivation of the pig gut microbiome towards novel bacterial diversity and tailored functional studies.</title>
        <authorList>
            <person name="Wylensek D."/>
            <person name="Hitch T.C.A."/>
            <person name="Clavel T."/>
        </authorList>
    </citation>
    <scope>NUCLEOTIDE SEQUENCE [LARGE SCALE GENOMIC DNA]</scope>
    <source>
        <strain evidence="5 6">NM-380-WT-3C1</strain>
    </source>
</reference>
<dbReference type="AlphaFoldDB" id="A0A7X2PCY9"/>
<organism evidence="5 6">
    <name type="scientific">Bullifex porci</name>
    <dbReference type="NCBI Taxonomy" id="2606638"/>
    <lineage>
        <taxon>Bacteria</taxon>
        <taxon>Pseudomonadati</taxon>
        <taxon>Spirochaetota</taxon>
        <taxon>Spirochaetia</taxon>
        <taxon>Spirochaetales</taxon>
        <taxon>Spirochaetaceae</taxon>
        <taxon>Bullifex</taxon>
    </lineage>
</organism>
<protein>
    <submittedName>
        <fullName evidence="5">Lrp/AsnC family transcriptional regulator</fullName>
    </submittedName>
</protein>
<dbReference type="PANTHER" id="PTHR30154">
    <property type="entry name" value="LEUCINE-RESPONSIVE REGULATORY PROTEIN"/>
    <property type="match status" value="1"/>
</dbReference>
<dbReference type="CDD" id="cd00090">
    <property type="entry name" value="HTH_ARSR"/>
    <property type="match status" value="1"/>
</dbReference>
<dbReference type="Pfam" id="PF13412">
    <property type="entry name" value="HTH_24"/>
    <property type="match status" value="1"/>
</dbReference>
<evidence type="ECO:0000256" key="2">
    <source>
        <dbReference type="ARBA" id="ARBA00023125"/>
    </source>
</evidence>
<dbReference type="RefSeq" id="WP_154425567.1">
    <property type="nucleotide sequence ID" value="NZ_VUNN01000013.1"/>
</dbReference>
<dbReference type="GO" id="GO:0006355">
    <property type="term" value="P:regulation of DNA-templated transcription"/>
    <property type="evidence" value="ECO:0007669"/>
    <property type="project" value="UniProtKB-ARBA"/>
</dbReference>
<evidence type="ECO:0000313" key="5">
    <source>
        <dbReference type="EMBL" id="MSU06597.1"/>
    </source>
</evidence>
<dbReference type="InterPro" id="IPR000485">
    <property type="entry name" value="AsnC-type_HTH_dom"/>
</dbReference>
<dbReference type="SMART" id="SM00344">
    <property type="entry name" value="HTH_ASNC"/>
    <property type="match status" value="1"/>
</dbReference>
<evidence type="ECO:0000256" key="3">
    <source>
        <dbReference type="ARBA" id="ARBA00023163"/>
    </source>
</evidence>
<dbReference type="SUPFAM" id="SSF54909">
    <property type="entry name" value="Dimeric alpha+beta barrel"/>
    <property type="match status" value="1"/>
</dbReference>
<dbReference type="EMBL" id="VUNN01000013">
    <property type="protein sequence ID" value="MSU06597.1"/>
    <property type="molecule type" value="Genomic_DNA"/>
</dbReference>
<dbReference type="GO" id="GO:0005829">
    <property type="term" value="C:cytosol"/>
    <property type="evidence" value="ECO:0007669"/>
    <property type="project" value="TreeGrafter"/>
</dbReference>
<dbReference type="InterPro" id="IPR036388">
    <property type="entry name" value="WH-like_DNA-bd_sf"/>
</dbReference>
<dbReference type="Gene3D" id="1.10.10.10">
    <property type="entry name" value="Winged helix-like DNA-binding domain superfamily/Winged helix DNA-binding domain"/>
    <property type="match status" value="1"/>
</dbReference>
<evidence type="ECO:0000313" key="6">
    <source>
        <dbReference type="Proteomes" id="UP000460549"/>
    </source>
</evidence>
<sequence length="151" mass="17064">MIKKIDETNKIIIRSLKDGRKAYSAIADELGITENTVRTRVNKMIEDGVLQITGLVNPEYIPSFQVAMMGIKVKTLDLETKAKELTRLNGVISCAVVTGRYDLILQIELCDTEGLSLLEFFKNELNKVKDITEVETFIVYQSHNLVVPYLL</sequence>
<dbReference type="InterPro" id="IPR036390">
    <property type="entry name" value="WH_DNA-bd_sf"/>
</dbReference>
<name>A0A7X2PCY9_9SPIO</name>
<dbReference type="InterPro" id="IPR019887">
    <property type="entry name" value="Tscrpt_reg_AsnC/Lrp_C"/>
</dbReference>
<dbReference type="PROSITE" id="PS50956">
    <property type="entry name" value="HTH_ASNC_2"/>
    <property type="match status" value="1"/>
</dbReference>
<keyword evidence="2" id="KW-0238">DNA-binding</keyword>
<dbReference type="PANTHER" id="PTHR30154:SF34">
    <property type="entry name" value="TRANSCRIPTIONAL REGULATOR AZLB"/>
    <property type="match status" value="1"/>
</dbReference>
<dbReference type="SUPFAM" id="SSF46785">
    <property type="entry name" value="Winged helix' DNA-binding domain"/>
    <property type="match status" value="1"/>
</dbReference>
<dbReference type="Proteomes" id="UP000460549">
    <property type="component" value="Unassembled WGS sequence"/>
</dbReference>
<dbReference type="GO" id="GO:0043565">
    <property type="term" value="F:sequence-specific DNA binding"/>
    <property type="evidence" value="ECO:0007669"/>
    <property type="project" value="InterPro"/>
</dbReference>
<keyword evidence="6" id="KW-1185">Reference proteome</keyword>
<accession>A0A7X2PCY9</accession>
<feature type="domain" description="HTH asnC-type" evidence="4">
    <location>
        <begin position="17"/>
        <end position="72"/>
    </location>
</feature>
<dbReference type="Gene3D" id="3.30.70.920">
    <property type="match status" value="1"/>
</dbReference>
<gene>
    <name evidence="5" type="ORF">FYJ80_07385</name>
</gene>
<evidence type="ECO:0000256" key="1">
    <source>
        <dbReference type="ARBA" id="ARBA00023015"/>
    </source>
</evidence>
<dbReference type="InterPro" id="IPR011991">
    <property type="entry name" value="ArsR-like_HTH"/>
</dbReference>
<keyword evidence="1" id="KW-0805">Transcription regulation</keyword>
<proteinExistence type="predicted"/>
<dbReference type="InterPro" id="IPR019885">
    <property type="entry name" value="Tscrpt_reg_HTH_AsnC-type_CS"/>
</dbReference>
<dbReference type="InterPro" id="IPR019888">
    <property type="entry name" value="Tscrpt_reg_AsnC-like"/>
</dbReference>
<comment type="caution">
    <text evidence="5">The sequence shown here is derived from an EMBL/GenBank/DDBJ whole genome shotgun (WGS) entry which is preliminary data.</text>
</comment>
<keyword evidence="3" id="KW-0804">Transcription</keyword>